<feature type="domain" description="NACHT" evidence="2">
    <location>
        <begin position="76"/>
        <end position="227"/>
    </location>
</feature>
<organism evidence="3 4">
    <name type="scientific">Gymnopilus dilepis</name>
    <dbReference type="NCBI Taxonomy" id="231916"/>
    <lineage>
        <taxon>Eukaryota</taxon>
        <taxon>Fungi</taxon>
        <taxon>Dikarya</taxon>
        <taxon>Basidiomycota</taxon>
        <taxon>Agaricomycotina</taxon>
        <taxon>Agaricomycetes</taxon>
        <taxon>Agaricomycetidae</taxon>
        <taxon>Agaricales</taxon>
        <taxon>Agaricineae</taxon>
        <taxon>Hymenogastraceae</taxon>
        <taxon>Gymnopilus</taxon>
    </lineage>
</organism>
<dbReference type="SUPFAM" id="SSF52540">
    <property type="entry name" value="P-loop containing nucleoside triphosphate hydrolases"/>
    <property type="match status" value="1"/>
</dbReference>
<reference evidence="3 4" key="1">
    <citation type="journal article" date="2018" name="Evol. Lett.">
        <title>Horizontal gene cluster transfer increased hallucinogenic mushroom diversity.</title>
        <authorList>
            <person name="Reynolds H.T."/>
            <person name="Vijayakumar V."/>
            <person name="Gluck-Thaler E."/>
            <person name="Korotkin H.B."/>
            <person name="Matheny P.B."/>
            <person name="Slot J.C."/>
        </authorList>
    </citation>
    <scope>NUCLEOTIDE SEQUENCE [LARGE SCALE GENOMIC DNA]</scope>
    <source>
        <strain evidence="3 4">SRW20</strain>
    </source>
</reference>
<dbReference type="Gene3D" id="3.40.50.300">
    <property type="entry name" value="P-loop containing nucleotide triphosphate hydrolases"/>
    <property type="match status" value="1"/>
</dbReference>
<gene>
    <name evidence="3" type="ORF">CVT26_001741</name>
</gene>
<keyword evidence="1" id="KW-0677">Repeat</keyword>
<dbReference type="AlphaFoldDB" id="A0A409WB47"/>
<evidence type="ECO:0000313" key="3">
    <source>
        <dbReference type="EMBL" id="PPQ75700.1"/>
    </source>
</evidence>
<dbReference type="Pfam" id="PF24883">
    <property type="entry name" value="NPHP3_N"/>
    <property type="match status" value="1"/>
</dbReference>
<evidence type="ECO:0000259" key="2">
    <source>
        <dbReference type="PROSITE" id="PS50837"/>
    </source>
</evidence>
<dbReference type="EMBL" id="NHYE01005235">
    <property type="protein sequence ID" value="PPQ75700.1"/>
    <property type="molecule type" value="Genomic_DNA"/>
</dbReference>
<sequence length="504" mass="56721">MITGDQLLITGGTFTSVHTSEVPIPKGLLLLLDNVAPKALHNSRQGSDSTTCHPLTRRAVLDQLQGWVSSSSHGYPVTWLHGSAGVGKTTIMHTFAELLEAQEQLLADFFFWRTADRCDTSQYLIPTLAYRICITLPEARASIVMAIERNPLIFTQKLDVQIHQLVIFPIKVALESGAVSTHRKFVLLLDGLDECQGSEQQIEVLRVLHEVTLRLPPSFMILIASRPEHHIRSQMQTRLRRGTHLLSLNDAHSVHQEIGRYFLSKFKELKQLHPLGSHIPPDWPLHGDINELVRRASGQFIYASTVVRFVSTSRKHPAQQLRIILGLTNPGSENPFRPLDSLYSAIFSKLNKDDLPATLQIVGSILICRPPIPPPIFWDRFLDLSEGEVDRLLLGLESLLSSKGGYIEVYHASLKDFLFSAARSGPYFIDLGVLSEYLAKRCIHLLFDRSMRRYILDNVVYIFSQATSTPDLQKAINLDAKFCGNLYLLDEVYTRFILALQSSV</sequence>
<dbReference type="PANTHER" id="PTHR10039:SF17">
    <property type="entry name" value="FUNGAL STAND N-TERMINAL GOODBYE DOMAIN-CONTAINING PROTEIN-RELATED"/>
    <property type="match status" value="1"/>
</dbReference>
<name>A0A409WB47_9AGAR</name>
<dbReference type="InterPro" id="IPR027417">
    <property type="entry name" value="P-loop_NTPase"/>
</dbReference>
<dbReference type="Proteomes" id="UP000284706">
    <property type="component" value="Unassembled WGS sequence"/>
</dbReference>
<keyword evidence="4" id="KW-1185">Reference proteome</keyword>
<dbReference type="InterPro" id="IPR056884">
    <property type="entry name" value="NPHP3-like_N"/>
</dbReference>
<dbReference type="InParanoid" id="A0A409WB47"/>
<accession>A0A409WB47</accession>
<proteinExistence type="predicted"/>
<dbReference type="InterPro" id="IPR007111">
    <property type="entry name" value="NACHT_NTPase"/>
</dbReference>
<evidence type="ECO:0000256" key="1">
    <source>
        <dbReference type="ARBA" id="ARBA00022737"/>
    </source>
</evidence>
<dbReference type="PANTHER" id="PTHR10039">
    <property type="entry name" value="AMELOGENIN"/>
    <property type="match status" value="1"/>
</dbReference>
<protein>
    <recommendedName>
        <fullName evidence="2">NACHT domain-containing protein</fullName>
    </recommendedName>
</protein>
<dbReference type="PROSITE" id="PS50837">
    <property type="entry name" value="NACHT"/>
    <property type="match status" value="1"/>
</dbReference>
<comment type="caution">
    <text evidence="3">The sequence shown here is derived from an EMBL/GenBank/DDBJ whole genome shotgun (WGS) entry which is preliminary data.</text>
</comment>
<evidence type="ECO:0000313" key="4">
    <source>
        <dbReference type="Proteomes" id="UP000284706"/>
    </source>
</evidence>
<dbReference type="OrthoDB" id="2931979at2759"/>